<name>A0A385SQW7_9BACT</name>
<dbReference type="PANTHER" id="PTHR43245:SF58">
    <property type="entry name" value="BLL5923 PROTEIN"/>
    <property type="match status" value="1"/>
</dbReference>
<gene>
    <name evidence="2" type="ORF">D4L85_19545</name>
</gene>
<organism evidence="2 3">
    <name type="scientific">Chryseolinea soli</name>
    <dbReference type="NCBI Taxonomy" id="2321403"/>
    <lineage>
        <taxon>Bacteria</taxon>
        <taxon>Pseudomonadati</taxon>
        <taxon>Bacteroidota</taxon>
        <taxon>Cytophagia</taxon>
        <taxon>Cytophagales</taxon>
        <taxon>Fulvivirgaceae</taxon>
        <taxon>Chryseolinea</taxon>
    </lineage>
</organism>
<dbReference type="PANTHER" id="PTHR43245">
    <property type="entry name" value="BIFUNCTIONAL POLYMYXIN RESISTANCE PROTEIN ARNA"/>
    <property type="match status" value="1"/>
</dbReference>
<dbReference type="AlphaFoldDB" id="A0A385SQW7"/>
<dbReference type="SUPFAM" id="SSF51735">
    <property type="entry name" value="NAD(P)-binding Rossmann-fold domains"/>
    <property type="match status" value="1"/>
</dbReference>
<dbReference type="OrthoDB" id="1490291at2"/>
<reference evidence="3" key="1">
    <citation type="submission" date="2018-09" db="EMBL/GenBank/DDBJ databases">
        <title>Chryseolinea sp. KIS68-18 isolated from soil.</title>
        <authorList>
            <person name="Weon H.-Y."/>
            <person name="Kwon S.-W."/>
            <person name="Lee S.A."/>
        </authorList>
    </citation>
    <scope>NUCLEOTIDE SEQUENCE [LARGE SCALE GENOMIC DNA]</scope>
    <source>
        <strain evidence="3">KIS68-18</strain>
    </source>
</reference>
<dbReference type="EMBL" id="CP032382">
    <property type="protein sequence ID" value="AYB32637.1"/>
    <property type="molecule type" value="Genomic_DNA"/>
</dbReference>
<protein>
    <submittedName>
        <fullName evidence="2">NAD(P)-dependent oxidoreductase</fullName>
    </submittedName>
</protein>
<feature type="domain" description="NAD-dependent epimerase/dehydratase" evidence="1">
    <location>
        <begin position="5"/>
        <end position="226"/>
    </location>
</feature>
<evidence type="ECO:0000313" key="3">
    <source>
        <dbReference type="Proteomes" id="UP000266183"/>
    </source>
</evidence>
<accession>A0A385SQW7</accession>
<dbReference type="InterPro" id="IPR050177">
    <property type="entry name" value="Lipid_A_modif_metabolic_enz"/>
</dbReference>
<evidence type="ECO:0000259" key="1">
    <source>
        <dbReference type="Pfam" id="PF01370"/>
    </source>
</evidence>
<dbReference type="InterPro" id="IPR001509">
    <property type="entry name" value="Epimerase_deHydtase"/>
</dbReference>
<dbReference type="KEGG" id="chk:D4L85_19545"/>
<sequence>MKERVLITGASGFVGYHLIEEALAKGLEVSAAVRASSRVDHLRNLPVQFVTTDFSDVRAIRAELEAKDYQYVIHAAGATKALSEASYNEVNAVYTRNLARAVSEVQVPLKKFVFLSSLAAMGPAKNGHPILEKDAPNPVTFYGKSKLLAESYLSALDGLPSIVLRPTAVYGPRDRDIFIILKTIAQGLEPYIGRKPQQLSFIYVKDLAAVSIGALFSSVVKGSYNVSDGGSYDRYELANITKEILHKKTLKVHIPMGMVKAMAFVQETLGRMQGSMPALNQDKLAELTAANWSCSIDSIRKDLGFSPRYTLAQGLDETLQWYKANRWL</sequence>
<evidence type="ECO:0000313" key="2">
    <source>
        <dbReference type="EMBL" id="AYB32637.1"/>
    </source>
</evidence>
<proteinExistence type="predicted"/>
<dbReference type="RefSeq" id="WP_119755889.1">
    <property type="nucleotide sequence ID" value="NZ_CP032382.1"/>
</dbReference>
<dbReference type="Gene3D" id="3.40.50.720">
    <property type="entry name" value="NAD(P)-binding Rossmann-like Domain"/>
    <property type="match status" value="1"/>
</dbReference>
<keyword evidence="3" id="KW-1185">Reference proteome</keyword>
<dbReference type="Pfam" id="PF01370">
    <property type="entry name" value="Epimerase"/>
    <property type="match status" value="1"/>
</dbReference>
<dbReference type="Proteomes" id="UP000266183">
    <property type="component" value="Chromosome"/>
</dbReference>
<dbReference type="InterPro" id="IPR036291">
    <property type="entry name" value="NAD(P)-bd_dom_sf"/>
</dbReference>